<dbReference type="PANTHER" id="PTHR37486">
    <property type="entry name" value="STRINGENT STARVATION PROTEIN B"/>
    <property type="match status" value="1"/>
</dbReference>
<protein>
    <submittedName>
        <fullName evidence="2">ClpXP protease specificity-enhancing factor</fullName>
    </submittedName>
</protein>
<dbReference type="InterPro" id="IPR007481">
    <property type="entry name" value="SspB"/>
</dbReference>
<dbReference type="SUPFAM" id="SSF101738">
    <property type="entry name" value="SspB-like"/>
    <property type="match status" value="1"/>
</dbReference>
<accession>A0A4S5BYR4</accession>
<dbReference type="GO" id="GO:0005840">
    <property type="term" value="C:ribosome"/>
    <property type="evidence" value="ECO:0007669"/>
    <property type="project" value="TreeGrafter"/>
</dbReference>
<dbReference type="Gene3D" id="2.30.30.220">
    <property type="entry name" value="SspB-like"/>
    <property type="match status" value="1"/>
</dbReference>
<proteinExistence type="predicted"/>
<dbReference type="PIRSF" id="PIRSF005276">
    <property type="entry name" value="SspB"/>
    <property type="match status" value="1"/>
</dbReference>
<comment type="caution">
    <text evidence="2">The sequence shown here is derived from an EMBL/GenBank/DDBJ whole genome shotgun (WGS) entry which is preliminary data.</text>
</comment>
<keyword evidence="2" id="KW-0378">Hydrolase</keyword>
<reference evidence="2 3" key="1">
    <citation type="submission" date="2019-04" db="EMBL/GenBank/DDBJ databases">
        <title>Lampropedia sp YIM MLB12 draf genome.</title>
        <authorList>
            <person name="Wang Y.-X."/>
        </authorList>
    </citation>
    <scope>NUCLEOTIDE SEQUENCE [LARGE SCALE GENOMIC DNA]</scope>
    <source>
        <strain evidence="2 3">YIM MLB12</strain>
    </source>
</reference>
<dbReference type="InterPro" id="IPR036760">
    <property type="entry name" value="SspB-like_sf"/>
</dbReference>
<dbReference type="PANTHER" id="PTHR37486:SF1">
    <property type="entry name" value="STRINGENT STARVATION PROTEIN B"/>
    <property type="match status" value="1"/>
</dbReference>
<dbReference type="AlphaFoldDB" id="A0A4S5BYR4"/>
<dbReference type="Proteomes" id="UP000306236">
    <property type="component" value="Unassembled WGS sequence"/>
</dbReference>
<evidence type="ECO:0000256" key="1">
    <source>
        <dbReference type="SAM" id="MobiDB-lite"/>
    </source>
</evidence>
<keyword evidence="2" id="KW-0645">Protease</keyword>
<dbReference type="GO" id="GO:0006508">
    <property type="term" value="P:proteolysis"/>
    <property type="evidence" value="ECO:0007669"/>
    <property type="project" value="UniProtKB-KW"/>
</dbReference>
<feature type="region of interest" description="Disordered" evidence="1">
    <location>
        <begin position="127"/>
        <end position="192"/>
    </location>
</feature>
<evidence type="ECO:0000313" key="2">
    <source>
        <dbReference type="EMBL" id="THJ36225.1"/>
    </source>
</evidence>
<dbReference type="GO" id="GO:0008233">
    <property type="term" value="F:peptidase activity"/>
    <property type="evidence" value="ECO:0007669"/>
    <property type="project" value="UniProtKB-KW"/>
</dbReference>
<dbReference type="OrthoDB" id="9797358at2"/>
<name>A0A4S5BYR4_9BURK</name>
<feature type="compositionally biased region" description="Low complexity" evidence="1">
    <location>
        <begin position="143"/>
        <end position="154"/>
    </location>
</feature>
<evidence type="ECO:0000313" key="3">
    <source>
        <dbReference type="Proteomes" id="UP000306236"/>
    </source>
</evidence>
<organism evidence="2 3">
    <name type="scientific">Lampropedia aestuarii</name>
    <dbReference type="NCBI Taxonomy" id="2562762"/>
    <lineage>
        <taxon>Bacteria</taxon>
        <taxon>Pseudomonadati</taxon>
        <taxon>Pseudomonadota</taxon>
        <taxon>Betaproteobacteria</taxon>
        <taxon>Burkholderiales</taxon>
        <taxon>Comamonadaceae</taxon>
        <taxon>Lampropedia</taxon>
    </lineage>
</organism>
<dbReference type="EMBL" id="SSWX01000002">
    <property type="protein sequence ID" value="THJ36225.1"/>
    <property type="molecule type" value="Genomic_DNA"/>
</dbReference>
<dbReference type="Pfam" id="PF04386">
    <property type="entry name" value="SspB"/>
    <property type="match status" value="1"/>
</dbReference>
<dbReference type="GO" id="GO:0005829">
    <property type="term" value="C:cytosol"/>
    <property type="evidence" value="ECO:0007669"/>
    <property type="project" value="TreeGrafter"/>
</dbReference>
<gene>
    <name evidence="2" type="ORF">E8K88_02345</name>
</gene>
<keyword evidence="3" id="KW-1185">Reference proteome</keyword>
<sequence>MMTSEALPSTQPYLLRALHEWCTDNGFTPYLAVKVDGSVQVPPEFVRNGEIVLNVSYGATAKLEMGNEYIEFQARFGGVPRHIVVPIHRVMAIYASENGQGMAFTVVDAVLDMPAPGRGAAALELAGQTQDTDEAESVELLDASAAPVAPSKPKLQSLEPTARKSKPKAKSDEPEPPGGGKGAKRPSLRLVK</sequence>
<dbReference type="GO" id="GO:0045732">
    <property type="term" value="P:positive regulation of protein catabolic process"/>
    <property type="evidence" value="ECO:0007669"/>
    <property type="project" value="TreeGrafter"/>
</dbReference>
<feature type="compositionally biased region" description="Basic residues" evidence="1">
    <location>
        <begin position="182"/>
        <end position="192"/>
    </location>
</feature>
<dbReference type="NCBIfam" id="NF008769">
    <property type="entry name" value="PRK11798.2-5"/>
    <property type="match status" value="1"/>
</dbReference>